<keyword evidence="3" id="KW-0411">Iron-sulfur</keyword>
<name>A0A1M7Z7B0_9BACT</name>
<feature type="domain" description="Radical SAM core" evidence="4">
    <location>
        <begin position="69"/>
        <end position="308"/>
    </location>
</feature>
<evidence type="ECO:0000259" key="4">
    <source>
        <dbReference type="PROSITE" id="PS51918"/>
    </source>
</evidence>
<evidence type="ECO:0000313" key="5">
    <source>
        <dbReference type="EMBL" id="SHO60827.1"/>
    </source>
</evidence>
<dbReference type="SFLD" id="SFLDS00029">
    <property type="entry name" value="Radical_SAM"/>
    <property type="match status" value="1"/>
</dbReference>
<dbReference type="GO" id="GO:0051536">
    <property type="term" value="F:iron-sulfur cluster binding"/>
    <property type="evidence" value="ECO:0007669"/>
    <property type="project" value="UniProtKB-KW"/>
</dbReference>
<keyword evidence="2" id="KW-0408">Iron</keyword>
<reference evidence="6" key="1">
    <citation type="submission" date="2016-12" db="EMBL/GenBank/DDBJ databases">
        <authorList>
            <person name="Varghese N."/>
            <person name="Submissions S."/>
        </authorList>
    </citation>
    <scope>NUCLEOTIDE SEQUENCE [LARGE SCALE GENOMIC DNA]</scope>
    <source>
        <strain evidence="6">DSM 25035</strain>
    </source>
</reference>
<dbReference type="InterPro" id="IPR006638">
    <property type="entry name" value="Elp3/MiaA/NifB-like_rSAM"/>
</dbReference>
<evidence type="ECO:0000256" key="1">
    <source>
        <dbReference type="ARBA" id="ARBA00022723"/>
    </source>
</evidence>
<keyword evidence="5" id="KW-0456">Lyase</keyword>
<dbReference type="NCBIfam" id="NF033668">
    <property type="entry name" value="rSAM_PA0069"/>
    <property type="match status" value="1"/>
</dbReference>
<dbReference type="SFLD" id="SFLDG01084">
    <property type="entry name" value="Uncharacterised_Radical_SAM_Su"/>
    <property type="match status" value="1"/>
</dbReference>
<dbReference type="PANTHER" id="PTHR43432">
    <property type="entry name" value="SLR0285 PROTEIN"/>
    <property type="match status" value="1"/>
</dbReference>
<dbReference type="GO" id="GO:0016829">
    <property type="term" value="F:lyase activity"/>
    <property type="evidence" value="ECO:0007669"/>
    <property type="project" value="UniProtKB-KW"/>
</dbReference>
<dbReference type="InterPro" id="IPR007197">
    <property type="entry name" value="rSAM"/>
</dbReference>
<dbReference type="PANTHER" id="PTHR43432:SF3">
    <property type="entry name" value="SLR0285 PROTEIN"/>
    <property type="match status" value="1"/>
</dbReference>
<dbReference type="InterPro" id="IPR040086">
    <property type="entry name" value="MJ0683-like"/>
</dbReference>
<dbReference type="Gene3D" id="3.80.30.30">
    <property type="match status" value="1"/>
</dbReference>
<dbReference type="EMBL" id="FRXN01000001">
    <property type="protein sequence ID" value="SHO60827.1"/>
    <property type="molecule type" value="Genomic_DNA"/>
</dbReference>
<dbReference type="GO" id="GO:0046872">
    <property type="term" value="F:metal ion binding"/>
    <property type="evidence" value="ECO:0007669"/>
    <property type="project" value="UniProtKB-KW"/>
</dbReference>
<dbReference type="Pfam" id="PF04055">
    <property type="entry name" value="Radical_SAM"/>
    <property type="match status" value="1"/>
</dbReference>
<sequence>MKGAFDKIIDMEGAYFKGRGSQIQTGNKFLERRLVFDHIEGLDEELLSVPKTEVFLEHPKTIVNPVKSPDIPLAFSLNPYQGCEHGCSYCYARNTHEFYGFTAGLDFETKLMAKPEAPMLLEKFLLNPRWKVAPISLSGNTDCYQPLEKEMRITRQLLEVFARYQHPVGLITKNSLILRDLDLLQDLAKEGLVQVFISITTLNEDLRRKMEPRTASSIKRMKTIEELSKVGIPVGVMNAPIIPGLNHHEIPSILKLASENGAIGAGMTAIRLNGKVGDVFSDWLEKNFPDRHQKVMNQIAQMHGGGINDSQFGRRMRGEGPIAGIIQQLFRQARKKYFGDKAFPEFNLKAFRRGGNLNLGF</sequence>
<keyword evidence="6" id="KW-1185">Reference proteome</keyword>
<proteinExistence type="predicted"/>
<evidence type="ECO:0000313" key="6">
    <source>
        <dbReference type="Proteomes" id="UP000184609"/>
    </source>
</evidence>
<keyword evidence="1" id="KW-0479">Metal-binding</keyword>
<gene>
    <name evidence="5" type="ORF">SAMN04488108_1055</name>
</gene>
<evidence type="ECO:0000256" key="2">
    <source>
        <dbReference type="ARBA" id="ARBA00023004"/>
    </source>
</evidence>
<dbReference type="CDD" id="cd01335">
    <property type="entry name" value="Radical_SAM"/>
    <property type="match status" value="1"/>
</dbReference>
<dbReference type="AlphaFoldDB" id="A0A1M7Z7B0"/>
<organism evidence="5 6">
    <name type="scientific">Algoriphagus zhangzhouensis</name>
    <dbReference type="NCBI Taxonomy" id="1073327"/>
    <lineage>
        <taxon>Bacteria</taxon>
        <taxon>Pseudomonadati</taxon>
        <taxon>Bacteroidota</taxon>
        <taxon>Cytophagia</taxon>
        <taxon>Cytophagales</taxon>
        <taxon>Cyclobacteriaceae</taxon>
        <taxon>Algoriphagus</taxon>
    </lineage>
</organism>
<protein>
    <submittedName>
        <fullName evidence="5">DNA repair photolyase</fullName>
    </submittedName>
</protein>
<dbReference type="Proteomes" id="UP000184609">
    <property type="component" value="Unassembled WGS sequence"/>
</dbReference>
<dbReference type="STRING" id="1073327.SAMN04488108_1055"/>
<dbReference type="PROSITE" id="PS51918">
    <property type="entry name" value="RADICAL_SAM"/>
    <property type="match status" value="1"/>
</dbReference>
<accession>A0A1M7Z7B0</accession>
<dbReference type="SMART" id="SM00729">
    <property type="entry name" value="Elp3"/>
    <property type="match status" value="1"/>
</dbReference>
<dbReference type="RefSeq" id="WP_243839701.1">
    <property type="nucleotide sequence ID" value="NZ_FRXN01000001.1"/>
</dbReference>
<dbReference type="InterPro" id="IPR058240">
    <property type="entry name" value="rSAM_sf"/>
</dbReference>
<evidence type="ECO:0000256" key="3">
    <source>
        <dbReference type="ARBA" id="ARBA00023014"/>
    </source>
</evidence>
<dbReference type="SUPFAM" id="SSF102114">
    <property type="entry name" value="Radical SAM enzymes"/>
    <property type="match status" value="1"/>
</dbReference>